<keyword evidence="8" id="KW-0804">Transcription</keyword>
<evidence type="ECO:0000313" key="13">
    <source>
        <dbReference type="Proteomes" id="UP000887116"/>
    </source>
</evidence>
<dbReference type="GO" id="GO:0008270">
    <property type="term" value="F:zinc ion binding"/>
    <property type="evidence" value="ECO:0007669"/>
    <property type="project" value="UniProtKB-KW"/>
</dbReference>
<name>A0A8X6FE41_TRICU</name>
<evidence type="ECO:0000256" key="7">
    <source>
        <dbReference type="ARBA" id="ARBA00023125"/>
    </source>
</evidence>
<protein>
    <submittedName>
        <fullName evidence="12">Zinc finger and BTB domain-containing protein 47</fullName>
    </submittedName>
</protein>
<feature type="domain" description="C2H2-type" evidence="11">
    <location>
        <begin position="303"/>
        <end position="330"/>
    </location>
</feature>
<proteinExistence type="predicted"/>
<feature type="domain" description="C2H2-type" evidence="11">
    <location>
        <begin position="330"/>
        <end position="357"/>
    </location>
</feature>
<dbReference type="PROSITE" id="PS00028">
    <property type="entry name" value="ZINC_FINGER_C2H2_1"/>
    <property type="match status" value="5"/>
</dbReference>
<keyword evidence="5" id="KW-0862">Zinc</keyword>
<keyword evidence="4 10" id="KW-0863">Zinc-finger</keyword>
<dbReference type="InterPro" id="IPR036236">
    <property type="entry name" value="Znf_C2H2_sf"/>
</dbReference>
<evidence type="ECO:0000256" key="4">
    <source>
        <dbReference type="ARBA" id="ARBA00022771"/>
    </source>
</evidence>
<dbReference type="GO" id="GO:0005634">
    <property type="term" value="C:nucleus"/>
    <property type="evidence" value="ECO:0007669"/>
    <property type="project" value="UniProtKB-SubCell"/>
</dbReference>
<organism evidence="12 13">
    <name type="scientific">Trichonephila clavata</name>
    <name type="common">Joro spider</name>
    <name type="synonym">Nephila clavata</name>
    <dbReference type="NCBI Taxonomy" id="2740835"/>
    <lineage>
        <taxon>Eukaryota</taxon>
        <taxon>Metazoa</taxon>
        <taxon>Ecdysozoa</taxon>
        <taxon>Arthropoda</taxon>
        <taxon>Chelicerata</taxon>
        <taxon>Arachnida</taxon>
        <taxon>Araneae</taxon>
        <taxon>Araneomorphae</taxon>
        <taxon>Entelegynae</taxon>
        <taxon>Araneoidea</taxon>
        <taxon>Nephilidae</taxon>
        <taxon>Trichonephila</taxon>
    </lineage>
</organism>
<dbReference type="PANTHER" id="PTHR24379">
    <property type="entry name" value="KRAB AND ZINC FINGER DOMAIN-CONTAINING"/>
    <property type="match status" value="1"/>
</dbReference>
<dbReference type="GO" id="GO:0000981">
    <property type="term" value="F:DNA-binding transcription factor activity, RNA polymerase II-specific"/>
    <property type="evidence" value="ECO:0007669"/>
    <property type="project" value="TreeGrafter"/>
</dbReference>
<sequence>MSVVRIVTRIIPTNAQDKNSVSHLLVAKDIDTPLRTEWSCSGDQNTGNYVVYETTFCKENILPPNVDVDSTIASTCNSISGLVNLKKSRLRLTTETRNYDSLEELRTEPVIRVSPEVLSDGTCAGILLSVPLRLSRSDIEDSPDVSHFNVASTTVEEHISNEPVNLDEQIHDISTSAEIDSIESLDEFFKENMCVLCDFTPSSIMEAQNHMESHLKMKHLHCNICGETFATTLLLHYHKASHKKILFPCDKCGSKFYNKRKLMLHMKTHEENEGFKCPFCDLKFKTNKCLKKHAVIHSDELPYQCNECLQRFLTEIDLRNHAFRHKKRQFICGDCGKGYDNKNRFDQHCSGHVNRKKSFKCDQCNKAFTFRSNFLKHKRTHIA</sequence>
<feature type="domain" description="C2H2-type" evidence="11">
    <location>
        <begin position="359"/>
        <end position="383"/>
    </location>
</feature>
<evidence type="ECO:0000313" key="12">
    <source>
        <dbReference type="EMBL" id="GFQ78100.1"/>
    </source>
</evidence>
<evidence type="ECO:0000256" key="1">
    <source>
        <dbReference type="ARBA" id="ARBA00004123"/>
    </source>
</evidence>
<dbReference type="FunFam" id="3.30.160.60:FF:000322">
    <property type="entry name" value="GDNF-inducible zinc finger protein 1"/>
    <property type="match status" value="1"/>
</dbReference>
<dbReference type="AlphaFoldDB" id="A0A8X6FE41"/>
<keyword evidence="6" id="KW-0805">Transcription regulation</keyword>
<dbReference type="SUPFAM" id="SSF57667">
    <property type="entry name" value="beta-beta-alpha zinc fingers"/>
    <property type="match status" value="4"/>
</dbReference>
<feature type="domain" description="C2H2-type" evidence="11">
    <location>
        <begin position="220"/>
        <end position="242"/>
    </location>
</feature>
<evidence type="ECO:0000256" key="3">
    <source>
        <dbReference type="ARBA" id="ARBA00022737"/>
    </source>
</evidence>
<dbReference type="Proteomes" id="UP000887116">
    <property type="component" value="Unassembled WGS sequence"/>
</dbReference>
<dbReference type="Pfam" id="PF00096">
    <property type="entry name" value="zf-C2H2"/>
    <property type="match status" value="3"/>
</dbReference>
<accession>A0A8X6FE41</accession>
<dbReference type="Gene3D" id="3.30.160.60">
    <property type="entry name" value="Classic Zinc Finger"/>
    <property type="match status" value="4"/>
</dbReference>
<dbReference type="GO" id="GO:0000977">
    <property type="term" value="F:RNA polymerase II transcription regulatory region sequence-specific DNA binding"/>
    <property type="evidence" value="ECO:0007669"/>
    <property type="project" value="TreeGrafter"/>
</dbReference>
<keyword evidence="2" id="KW-0479">Metal-binding</keyword>
<feature type="domain" description="C2H2-type" evidence="11">
    <location>
        <begin position="275"/>
        <end position="302"/>
    </location>
</feature>
<comment type="subcellular location">
    <subcellularLocation>
        <location evidence="1">Nucleus</location>
    </subcellularLocation>
</comment>
<dbReference type="PROSITE" id="PS50157">
    <property type="entry name" value="ZINC_FINGER_C2H2_2"/>
    <property type="match status" value="6"/>
</dbReference>
<reference evidence="12" key="1">
    <citation type="submission" date="2020-07" db="EMBL/GenBank/DDBJ databases">
        <title>Multicomponent nature underlies the extraordinary mechanical properties of spider dragline silk.</title>
        <authorList>
            <person name="Kono N."/>
            <person name="Nakamura H."/>
            <person name="Mori M."/>
            <person name="Yoshida Y."/>
            <person name="Ohtoshi R."/>
            <person name="Malay A.D."/>
            <person name="Moran D.A.P."/>
            <person name="Tomita M."/>
            <person name="Numata K."/>
            <person name="Arakawa K."/>
        </authorList>
    </citation>
    <scope>NUCLEOTIDE SEQUENCE</scope>
</reference>
<dbReference type="OrthoDB" id="6409779at2759"/>
<dbReference type="InterPro" id="IPR013087">
    <property type="entry name" value="Znf_C2H2_type"/>
</dbReference>
<evidence type="ECO:0000259" key="11">
    <source>
        <dbReference type="PROSITE" id="PS50157"/>
    </source>
</evidence>
<keyword evidence="13" id="KW-1185">Reference proteome</keyword>
<keyword evidence="3" id="KW-0677">Repeat</keyword>
<keyword evidence="7" id="KW-0238">DNA-binding</keyword>
<evidence type="ECO:0000256" key="10">
    <source>
        <dbReference type="PROSITE-ProRule" id="PRU00042"/>
    </source>
</evidence>
<evidence type="ECO:0000256" key="2">
    <source>
        <dbReference type="ARBA" id="ARBA00022723"/>
    </source>
</evidence>
<evidence type="ECO:0000256" key="9">
    <source>
        <dbReference type="ARBA" id="ARBA00023242"/>
    </source>
</evidence>
<evidence type="ECO:0000256" key="5">
    <source>
        <dbReference type="ARBA" id="ARBA00022833"/>
    </source>
</evidence>
<keyword evidence="9" id="KW-0539">Nucleus</keyword>
<dbReference type="PANTHER" id="PTHR24379:SF127">
    <property type="entry name" value="BLOODY FINGERS-RELATED"/>
    <property type="match status" value="1"/>
</dbReference>
<dbReference type="EMBL" id="BMAO01021885">
    <property type="protein sequence ID" value="GFQ78100.1"/>
    <property type="molecule type" value="Genomic_DNA"/>
</dbReference>
<gene>
    <name evidence="12" type="primary">ZBTB47_1</name>
    <name evidence="12" type="ORF">TNCT_137861</name>
</gene>
<comment type="caution">
    <text evidence="12">The sequence shown here is derived from an EMBL/GenBank/DDBJ whole genome shotgun (WGS) entry which is preliminary data.</text>
</comment>
<evidence type="ECO:0000256" key="6">
    <source>
        <dbReference type="ARBA" id="ARBA00023015"/>
    </source>
</evidence>
<evidence type="ECO:0000256" key="8">
    <source>
        <dbReference type="ARBA" id="ARBA00023163"/>
    </source>
</evidence>
<dbReference type="SMART" id="SM00355">
    <property type="entry name" value="ZnF_C2H2"/>
    <property type="match status" value="7"/>
</dbReference>
<feature type="domain" description="C2H2-type" evidence="11">
    <location>
        <begin position="247"/>
        <end position="274"/>
    </location>
</feature>